<proteinExistence type="predicted"/>
<sequence length="507" mass="55023">MKTGRKRKGTTIEPSTVSNANKGGIRLITTTKKIGGQRHKAMGKKGTCLIEKDEHHLSSSTKALCHQLPVKEIGPPETTLCEPTFEVQPGQTLQTLAKIKLQLFPIDEGTRMGLEKDGHNPHLELTLQAQKKISSVLKHLNKKWGGSSIAVGELMLFPFNIQIENLAAYRRWTLKDSGASALDVYAAIESPTIFRLRYGWFSNLEPKTFRIPPTSSRFEVCSQSKNMKKGISENVEIMNGEKQQFEVTTQDYRPINISDAPNVMVGGPLPSDMATEPVDNLRVYNGPTLSSSAWADSLTNISIGGLLSEASLQGKPNRCYPMPIGSDPCLQQIPFSSDSFDAAIATHIYGHPQCPRSSSHGSHTSILDAEETCHAFSFQKFFSSGKEVLASSRSAPGACGQDASSRPFKFPSVAEVSTQAELMQDHARQESKADLPPQSQVHNDESSLGLADINWSDSLGSLDLGLSSSSRQLISGNSISLGGLLSGSLDAFQSCSFFVRDGKVPPT</sequence>
<accession>A0A834ZF28</accession>
<gene>
    <name evidence="2" type="ORF">HHK36_009345</name>
</gene>
<feature type="region of interest" description="Disordered" evidence="1">
    <location>
        <begin position="425"/>
        <end position="444"/>
    </location>
</feature>
<feature type="compositionally biased region" description="Polar residues" evidence="1">
    <location>
        <begin position="12"/>
        <end position="21"/>
    </location>
</feature>
<dbReference type="EMBL" id="JABCRI010000006">
    <property type="protein sequence ID" value="KAF8404460.1"/>
    <property type="molecule type" value="Genomic_DNA"/>
</dbReference>
<dbReference type="OMA" id="IFRLRYD"/>
<evidence type="ECO:0008006" key="4">
    <source>
        <dbReference type="Google" id="ProtNLM"/>
    </source>
</evidence>
<feature type="region of interest" description="Disordered" evidence="1">
    <location>
        <begin position="1"/>
        <end position="22"/>
    </location>
</feature>
<reference evidence="2 3" key="1">
    <citation type="submission" date="2020-04" db="EMBL/GenBank/DDBJ databases">
        <title>Plant Genome Project.</title>
        <authorList>
            <person name="Zhang R.-G."/>
        </authorList>
    </citation>
    <scope>NUCLEOTIDE SEQUENCE [LARGE SCALE GENOMIC DNA]</scope>
    <source>
        <strain evidence="2">YNK0</strain>
        <tissue evidence="2">Leaf</tissue>
    </source>
</reference>
<dbReference type="InterPro" id="IPR055315">
    <property type="entry name" value="Cramped-like"/>
</dbReference>
<dbReference type="PANTHER" id="PTHR21677">
    <property type="entry name" value="CRAMPED PROTEIN"/>
    <property type="match status" value="1"/>
</dbReference>
<dbReference type="OrthoDB" id="745018at2759"/>
<dbReference type="PANTHER" id="PTHR21677:SF4">
    <property type="entry name" value="TSL-KINASE INTERACTING-LIKE PROTEIN"/>
    <property type="match status" value="1"/>
</dbReference>
<keyword evidence="3" id="KW-1185">Reference proteome</keyword>
<evidence type="ECO:0000313" key="3">
    <source>
        <dbReference type="Proteomes" id="UP000655225"/>
    </source>
</evidence>
<organism evidence="2 3">
    <name type="scientific">Tetracentron sinense</name>
    <name type="common">Spur-leaf</name>
    <dbReference type="NCBI Taxonomy" id="13715"/>
    <lineage>
        <taxon>Eukaryota</taxon>
        <taxon>Viridiplantae</taxon>
        <taxon>Streptophyta</taxon>
        <taxon>Embryophyta</taxon>
        <taxon>Tracheophyta</taxon>
        <taxon>Spermatophyta</taxon>
        <taxon>Magnoliopsida</taxon>
        <taxon>Trochodendrales</taxon>
        <taxon>Trochodendraceae</taxon>
        <taxon>Tetracentron</taxon>
    </lineage>
</organism>
<dbReference type="AlphaFoldDB" id="A0A834ZF28"/>
<evidence type="ECO:0000256" key="1">
    <source>
        <dbReference type="SAM" id="MobiDB-lite"/>
    </source>
</evidence>
<dbReference type="Proteomes" id="UP000655225">
    <property type="component" value="Unassembled WGS sequence"/>
</dbReference>
<dbReference type="GO" id="GO:0003682">
    <property type="term" value="F:chromatin binding"/>
    <property type="evidence" value="ECO:0007669"/>
    <property type="project" value="InterPro"/>
</dbReference>
<dbReference type="GO" id="GO:0007389">
    <property type="term" value="P:pattern specification process"/>
    <property type="evidence" value="ECO:0007669"/>
    <property type="project" value="TreeGrafter"/>
</dbReference>
<comment type="caution">
    <text evidence="2">The sequence shown here is derived from an EMBL/GenBank/DDBJ whole genome shotgun (WGS) entry which is preliminary data.</text>
</comment>
<protein>
    <recommendedName>
        <fullName evidence="4">TSL-kinase interacting protein 1</fullName>
    </recommendedName>
</protein>
<dbReference type="GO" id="GO:0005634">
    <property type="term" value="C:nucleus"/>
    <property type="evidence" value="ECO:0007669"/>
    <property type="project" value="TreeGrafter"/>
</dbReference>
<evidence type="ECO:0000313" key="2">
    <source>
        <dbReference type="EMBL" id="KAF8404460.1"/>
    </source>
</evidence>
<name>A0A834ZF28_TETSI</name>